<dbReference type="EMBL" id="QRQQ01000011">
    <property type="protein sequence ID" value="RHN14747.1"/>
    <property type="molecule type" value="Genomic_DNA"/>
</dbReference>
<evidence type="ECO:0000256" key="8">
    <source>
        <dbReference type="ARBA" id="ARBA00023315"/>
    </source>
</evidence>
<dbReference type="EMBL" id="QSOI01000011">
    <property type="protein sequence ID" value="RGI83696.1"/>
    <property type="molecule type" value="Genomic_DNA"/>
</dbReference>
<comment type="cofactor">
    <cofactor evidence="1">
        <name>Zn(2+)</name>
        <dbReference type="ChEBI" id="CHEBI:29105"/>
    </cofactor>
</comment>
<organism evidence="11 14">
    <name type="scientific">Dorea formicigenerans</name>
    <dbReference type="NCBI Taxonomy" id="39486"/>
    <lineage>
        <taxon>Bacteria</taxon>
        <taxon>Bacillati</taxon>
        <taxon>Bacillota</taxon>
        <taxon>Clostridia</taxon>
        <taxon>Lachnospirales</taxon>
        <taxon>Lachnospiraceae</taxon>
        <taxon>Dorea</taxon>
    </lineage>
</organism>
<dbReference type="GO" id="GO:0016747">
    <property type="term" value="F:acyltransferase activity, transferring groups other than amino-acyl groups"/>
    <property type="evidence" value="ECO:0007669"/>
    <property type="project" value="InterPro"/>
</dbReference>
<dbReference type="PIRSF" id="PIRSF010130">
    <property type="entry name" value="PduL"/>
    <property type="match status" value="1"/>
</dbReference>
<gene>
    <name evidence="12" type="ORF">DWV67_08975</name>
    <name evidence="13" type="ORF">DWZ24_11990</name>
    <name evidence="11" type="ORF">DXD84_09915</name>
</gene>
<proteinExistence type="inferred from homology"/>
<evidence type="ECO:0000313" key="12">
    <source>
        <dbReference type="EMBL" id="RGW53022.1"/>
    </source>
</evidence>
<keyword evidence="7" id="KW-0862">Zinc</keyword>
<dbReference type="Proteomes" id="UP000285652">
    <property type="component" value="Unassembled WGS sequence"/>
</dbReference>
<sequence length="214" mass="23432">MGLAIPIETSARHIHLCREDFEILFGKGKELTFKSELSQPGQFACEERLEVRGPKGAFERVAVLGPFRGETQVEISMTDSRKLGIPGMIRQSGDTAGTPGCTLVGPCGSVELDHGVIVAKRHIHMTPVQAYQLNVKDNDSVFVITQSFERALIFADVIVRVSPQFALAMHVDTDEANAFAGTENPTGTLLKLFGGKSEELQRWADEIQSGIHRI</sequence>
<comment type="pathway">
    <text evidence="10">Polyol metabolism; 1,2-propanediol degradation.</text>
</comment>
<dbReference type="Pfam" id="PF06130">
    <property type="entry name" value="PTAC"/>
    <property type="match status" value="1"/>
</dbReference>
<evidence type="ECO:0000256" key="6">
    <source>
        <dbReference type="ARBA" id="ARBA00022723"/>
    </source>
</evidence>
<evidence type="ECO:0000256" key="5">
    <source>
        <dbReference type="ARBA" id="ARBA00022679"/>
    </source>
</evidence>
<evidence type="ECO:0000256" key="2">
    <source>
        <dbReference type="ARBA" id="ARBA00007342"/>
    </source>
</evidence>
<evidence type="ECO:0000256" key="3">
    <source>
        <dbReference type="ARBA" id="ARBA00012206"/>
    </source>
</evidence>
<dbReference type="AlphaFoldDB" id="A0A3E4F467"/>
<dbReference type="EC" id="2.3.1.222" evidence="3 10"/>
<dbReference type="GO" id="GO:0051144">
    <property type="term" value="P:1,2-propanediol catabolic process"/>
    <property type="evidence" value="ECO:0007669"/>
    <property type="project" value="UniProtKB-UniPathway"/>
</dbReference>
<evidence type="ECO:0000256" key="1">
    <source>
        <dbReference type="ARBA" id="ARBA00001947"/>
    </source>
</evidence>
<keyword evidence="6" id="KW-0479">Metal-binding</keyword>
<dbReference type="UniPathway" id="UPA00621"/>
<evidence type="ECO:0000256" key="7">
    <source>
        <dbReference type="ARBA" id="ARBA00022833"/>
    </source>
</evidence>
<evidence type="ECO:0000313" key="14">
    <source>
        <dbReference type="Proteomes" id="UP000260664"/>
    </source>
</evidence>
<comment type="catalytic activity">
    <reaction evidence="9 10">
        <text>propanoyl-CoA + phosphate = propanoyl phosphate + CoA</text>
        <dbReference type="Rhea" id="RHEA:28046"/>
        <dbReference type="ChEBI" id="CHEBI:43474"/>
        <dbReference type="ChEBI" id="CHEBI:57287"/>
        <dbReference type="ChEBI" id="CHEBI:57392"/>
        <dbReference type="ChEBI" id="CHEBI:58933"/>
        <dbReference type="EC" id="2.3.1.222"/>
    </reaction>
</comment>
<dbReference type="Proteomes" id="UP000266376">
    <property type="component" value="Unassembled WGS sequence"/>
</dbReference>
<name>A0A3E4F467_9FIRM</name>
<dbReference type="InterPro" id="IPR008300">
    <property type="entry name" value="PTAC"/>
</dbReference>
<keyword evidence="8 10" id="KW-0012">Acyltransferase</keyword>
<evidence type="ECO:0000313" key="11">
    <source>
        <dbReference type="EMBL" id="RGI83696.1"/>
    </source>
</evidence>
<dbReference type="GO" id="GO:0046872">
    <property type="term" value="F:metal ion binding"/>
    <property type="evidence" value="ECO:0007669"/>
    <property type="project" value="UniProtKB-KW"/>
</dbReference>
<reference evidence="14 15" key="1">
    <citation type="submission" date="2018-08" db="EMBL/GenBank/DDBJ databases">
        <title>A genome reference for cultivated species of the human gut microbiota.</title>
        <authorList>
            <person name="Zou Y."/>
            <person name="Xue W."/>
            <person name="Luo G."/>
        </authorList>
    </citation>
    <scope>NUCLEOTIDE SEQUENCE [LARGE SCALE GENOMIC DNA]</scope>
    <source>
        <strain evidence="12 15">AF12-11</strain>
        <strain evidence="13 16">AF31-13BH</strain>
        <strain evidence="11 14">TM09-19AC</strain>
    </source>
</reference>
<dbReference type="EMBL" id="QSAJ01000019">
    <property type="protein sequence ID" value="RGW53022.1"/>
    <property type="molecule type" value="Genomic_DNA"/>
</dbReference>
<evidence type="ECO:0000313" key="15">
    <source>
        <dbReference type="Proteomes" id="UP000266376"/>
    </source>
</evidence>
<keyword evidence="5 10" id="KW-0808">Transferase</keyword>
<dbReference type="PANTHER" id="PTHR39453">
    <property type="entry name" value="PHOSPHATE PROPANOYLTRANSFERASE"/>
    <property type="match status" value="1"/>
</dbReference>
<accession>A0A3E4F467</accession>
<dbReference type="Proteomes" id="UP000260664">
    <property type="component" value="Unassembled WGS sequence"/>
</dbReference>
<evidence type="ECO:0000313" key="16">
    <source>
        <dbReference type="Proteomes" id="UP000285652"/>
    </source>
</evidence>
<dbReference type="PANTHER" id="PTHR39453:SF1">
    <property type="entry name" value="PHOSPHATE PROPANOYLTRANSFERASE"/>
    <property type="match status" value="1"/>
</dbReference>
<comment type="caution">
    <text evidence="11">The sequence shown here is derived from an EMBL/GenBank/DDBJ whole genome shotgun (WGS) entry which is preliminary data.</text>
</comment>
<dbReference type="RefSeq" id="WP_029731566.1">
    <property type="nucleotide sequence ID" value="NZ_JBBNPT010000013.1"/>
</dbReference>
<comment type="function">
    <text evidence="10">Involved in 1,2-propanediol (1,2-PD) degradation by catalyzing the conversion of propanoyl-CoA to propanoyl-phosphate.</text>
</comment>
<dbReference type="NCBIfam" id="NF011652">
    <property type="entry name" value="PRK15070.1"/>
    <property type="match status" value="1"/>
</dbReference>
<evidence type="ECO:0000256" key="4">
    <source>
        <dbReference type="ARBA" id="ARBA00020837"/>
    </source>
</evidence>
<comment type="similarity">
    <text evidence="2 10">Belongs to the PduL family.</text>
</comment>
<evidence type="ECO:0000313" key="13">
    <source>
        <dbReference type="EMBL" id="RHN14747.1"/>
    </source>
</evidence>
<evidence type="ECO:0000256" key="10">
    <source>
        <dbReference type="PIRNR" id="PIRNR010130"/>
    </source>
</evidence>
<protein>
    <recommendedName>
        <fullName evidence="4 10">Phosphate propanoyltransferase</fullName>
        <ecNumber evidence="3 10">2.3.1.222</ecNumber>
    </recommendedName>
</protein>
<evidence type="ECO:0000256" key="9">
    <source>
        <dbReference type="ARBA" id="ARBA00047589"/>
    </source>
</evidence>